<dbReference type="PANTHER" id="PTHR43863">
    <property type="entry name" value="HYDROLASE, PUTATIVE (AFU_ORTHOLOGUE AFUA_1G03140)-RELATED"/>
    <property type="match status" value="1"/>
</dbReference>
<dbReference type="InterPro" id="IPR000322">
    <property type="entry name" value="Glyco_hydro_31_TIM"/>
</dbReference>
<dbReference type="GO" id="GO:0004553">
    <property type="term" value="F:hydrolase activity, hydrolyzing O-glycosyl compounds"/>
    <property type="evidence" value="ECO:0007669"/>
    <property type="project" value="InterPro"/>
</dbReference>
<evidence type="ECO:0000313" key="5">
    <source>
        <dbReference type="EMBL" id="CAI4213892.1"/>
    </source>
</evidence>
<evidence type="ECO:0000256" key="2">
    <source>
        <dbReference type="RuleBase" id="RU361185"/>
    </source>
</evidence>
<dbReference type="GO" id="GO:0005975">
    <property type="term" value="P:carbohydrate metabolic process"/>
    <property type="evidence" value="ECO:0007669"/>
    <property type="project" value="InterPro"/>
</dbReference>
<evidence type="ECO:0000259" key="4">
    <source>
        <dbReference type="Pfam" id="PF01055"/>
    </source>
</evidence>
<comment type="similarity">
    <text evidence="1 2">Belongs to the glycosyl hydrolase 31 family.</text>
</comment>
<reference evidence="5" key="1">
    <citation type="submission" date="2022-11" db="EMBL/GenBank/DDBJ databases">
        <authorList>
            <person name="Scott C."/>
            <person name="Bruce N."/>
        </authorList>
    </citation>
    <scope>NUCLEOTIDE SEQUENCE</scope>
</reference>
<name>A0A9P1H1X5_9PEZI</name>
<sequence length="654" mass="73369">MECRRHFEDRASTLAINRNFPKPSFRVKDSETQLEILTASFHLTYDKQRFSPNGLVATFTSKQTDWGGEWRYGGPAKDNLGARREPSTGPMAGASSGRGSSPGRVSPAWMTLPACCLTARALWPPSIGDRIDGYLFHYGHDYKGAIESYYAISGKQPVIPRWCLGNWWSRYFAYSADEYLALMDEFQKHEVPLSVAVVDMDWHVVKGDHVPHVGWTGYTWNKSLFPDPEGFTGALHDRGLKITLNDHPHAGIHHHEEVYEELSRALGHDTAHKAPVLFDPTSPEFMHAYFNVVHRKLEEQGCDFWWIDWQQGPYTRIPGIDPLWLLNHFQFLDLERKQGAGEALVFSRYAGPGSHRYPVGFSGDTHMTWSSLQFQPEFTATAANIGYGWWSHDIGGHMEGYRDDELAARWVQFGTFSPIMRGTVYDGDREIAMYRSLHRIPVLAPEGAIIPLDRERVPTNGCANPDAFEMLVVVGRDGEFTITESTRDDRIPSASGEAVIRHIPIKFQQAKGRLTVNGAGKAWIFRFISLEAGMAESIRVLINGEVSGDSVVNVNTLPLLPSVAVSVSADASKNDDIVIELGPNPQLEILNYADTFAKILVDFQIENNLKDRIWEVLNANQPTAVKVGRLLSLELDKAVAGPFMELILSDSRRE</sequence>
<organism evidence="5 6">
    <name type="scientific">Parascedosporium putredinis</name>
    <dbReference type="NCBI Taxonomy" id="1442378"/>
    <lineage>
        <taxon>Eukaryota</taxon>
        <taxon>Fungi</taxon>
        <taxon>Dikarya</taxon>
        <taxon>Ascomycota</taxon>
        <taxon>Pezizomycotina</taxon>
        <taxon>Sordariomycetes</taxon>
        <taxon>Hypocreomycetidae</taxon>
        <taxon>Microascales</taxon>
        <taxon>Microascaceae</taxon>
        <taxon>Parascedosporium</taxon>
    </lineage>
</organism>
<dbReference type="Pfam" id="PF01055">
    <property type="entry name" value="Glyco_hydro_31_2nd"/>
    <property type="match status" value="1"/>
</dbReference>
<feature type="domain" description="Glycoside hydrolase family 31 TIM barrel" evidence="4">
    <location>
        <begin position="157"/>
        <end position="434"/>
    </location>
</feature>
<proteinExistence type="inferred from homology"/>
<keyword evidence="6" id="KW-1185">Reference proteome</keyword>
<gene>
    <name evidence="5" type="ORF">PPNO1_LOCUS3636</name>
</gene>
<keyword evidence="2" id="KW-0378">Hydrolase</keyword>
<dbReference type="Gene3D" id="3.20.20.80">
    <property type="entry name" value="Glycosidases"/>
    <property type="match status" value="1"/>
</dbReference>
<dbReference type="Proteomes" id="UP000838763">
    <property type="component" value="Unassembled WGS sequence"/>
</dbReference>
<dbReference type="PANTHER" id="PTHR43863:SF2">
    <property type="entry name" value="MALTASE-GLUCOAMYLASE"/>
    <property type="match status" value="1"/>
</dbReference>
<evidence type="ECO:0000256" key="3">
    <source>
        <dbReference type="SAM" id="MobiDB-lite"/>
    </source>
</evidence>
<feature type="region of interest" description="Disordered" evidence="3">
    <location>
        <begin position="75"/>
        <end position="105"/>
    </location>
</feature>
<dbReference type="OrthoDB" id="1334205at2759"/>
<dbReference type="InterPro" id="IPR017853">
    <property type="entry name" value="GH"/>
</dbReference>
<dbReference type="AlphaFoldDB" id="A0A9P1H1X5"/>
<dbReference type="EMBL" id="CALLCH030000009">
    <property type="protein sequence ID" value="CAI4213892.1"/>
    <property type="molecule type" value="Genomic_DNA"/>
</dbReference>
<comment type="caution">
    <text evidence="5">The sequence shown here is derived from an EMBL/GenBank/DDBJ whole genome shotgun (WGS) entry which is preliminary data.</text>
</comment>
<accession>A0A9P1H1X5</accession>
<protein>
    <recommendedName>
        <fullName evidence="4">Glycoside hydrolase family 31 TIM barrel domain-containing protein</fullName>
    </recommendedName>
</protein>
<dbReference type="CDD" id="cd06595">
    <property type="entry name" value="GH31_u1"/>
    <property type="match status" value="1"/>
</dbReference>
<evidence type="ECO:0000256" key="1">
    <source>
        <dbReference type="ARBA" id="ARBA00007806"/>
    </source>
</evidence>
<feature type="compositionally biased region" description="Low complexity" evidence="3">
    <location>
        <begin position="89"/>
        <end position="105"/>
    </location>
</feature>
<keyword evidence="2" id="KW-0326">Glycosidase</keyword>
<evidence type="ECO:0000313" key="6">
    <source>
        <dbReference type="Proteomes" id="UP000838763"/>
    </source>
</evidence>
<dbReference type="InterPro" id="IPR051816">
    <property type="entry name" value="Glycosyl_Hydrolase_31"/>
</dbReference>
<dbReference type="SUPFAM" id="SSF51445">
    <property type="entry name" value="(Trans)glycosidases"/>
    <property type="match status" value="1"/>
</dbReference>